<comment type="subcellular location">
    <subcellularLocation>
        <location evidence="1">Cell membrane</location>
        <topology evidence="1">Multi-pass membrane protein</topology>
    </subcellularLocation>
</comment>
<feature type="region of interest" description="Disordered" evidence="5">
    <location>
        <begin position="396"/>
        <end position="427"/>
    </location>
</feature>
<feature type="transmembrane region" description="Helical" evidence="6">
    <location>
        <begin position="16"/>
        <end position="39"/>
    </location>
</feature>
<sequence length="427" mass="44463">MLAPYRSILTLPGAKAFAFAGLLSRLPISMFNISVILMVQIQYSSYAIAGRVAAVGVLVWALQTVPTARLVDRIGQRAAMIPLTITFVAGASLAIWTAMTRGPEWLLWLAVAIASIQGPLGSLTRARWSHLLERDQDIHTAFALEGSLDEVLFVAGPAAATILATTVWPPLGVVVCLTGLVIGMTILLAQRATEPAPRRGTGGTSLGLRLPGAVIGVAFVSFGIGAMFGAFDISVVAFADESGHKTLSGLIIGIISAGSLVGGLLYGARHWRSPLWKRTLIGAAALAIGFGALALAPNVLLLSLMGFVAGATIAPTMTNADAVVQRVVRRDQITEGMAWLRIGLGVGVALGAWVAGGLIESVGSRAGLAASAAGGLLSLVLALAFIGVVRRDTERGRPTDEAALEAEQEELEQLEETVEQPPIPPHL</sequence>
<feature type="transmembrane region" description="Helical" evidence="6">
    <location>
        <begin position="171"/>
        <end position="189"/>
    </location>
</feature>
<proteinExistence type="predicted"/>
<dbReference type="PROSITE" id="PS50850">
    <property type="entry name" value="MFS"/>
    <property type="match status" value="1"/>
</dbReference>
<keyword evidence="4 6" id="KW-0472">Membrane</keyword>
<dbReference type="GO" id="GO:0005886">
    <property type="term" value="C:plasma membrane"/>
    <property type="evidence" value="ECO:0007669"/>
    <property type="project" value="UniProtKB-SubCell"/>
</dbReference>
<protein>
    <submittedName>
        <fullName evidence="8">MFS transporter</fullName>
    </submittedName>
</protein>
<evidence type="ECO:0000313" key="9">
    <source>
        <dbReference type="Proteomes" id="UP001172737"/>
    </source>
</evidence>
<feature type="compositionally biased region" description="Acidic residues" evidence="5">
    <location>
        <begin position="402"/>
        <end position="418"/>
    </location>
</feature>
<feature type="transmembrane region" description="Helical" evidence="6">
    <location>
        <begin position="210"/>
        <end position="230"/>
    </location>
</feature>
<evidence type="ECO:0000256" key="3">
    <source>
        <dbReference type="ARBA" id="ARBA00022989"/>
    </source>
</evidence>
<dbReference type="EMBL" id="JAUHPX010000003">
    <property type="protein sequence ID" value="MDN4487616.1"/>
    <property type="molecule type" value="Genomic_DNA"/>
</dbReference>
<evidence type="ECO:0000256" key="6">
    <source>
        <dbReference type="SAM" id="Phobius"/>
    </source>
</evidence>
<dbReference type="GO" id="GO:0022857">
    <property type="term" value="F:transmembrane transporter activity"/>
    <property type="evidence" value="ECO:0007669"/>
    <property type="project" value="InterPro"/>
</dbReference>
<dbReference type="InterPro" id="IPR011701">
    <property type="entry name" value="MFS"/>
</dbReference>
<dbReference type="InterPro" id="IPR036259">
    <property type="entry name" value="MFS_trans_sf"/>
</dbReference>
<dbReference type="PANTHER" id="PTHR23542">
    <property type="match status" value="1"/>
</dbReference>
<keyword evidence="3 6" id="KW-1133">Transmembrane helix</keyword>
<name>A0AAW7M8Q7_9MICO</name>
<feature type="transmembrane region" description="Helical" evidence="6">
    <location>
        <begin position="275"/>
        <end position="293"/>
    </location>
</feature>
<feature type="transmembrane region" description="Helical" evidence="6">
    <location>
        <begin position="299"/>
        <end position="317"/>
    </location>
</feature>
<evidence type="ECO:0000259" key="7">
    <source>
        <dbReference type="PROSITE" id="PS50850"/>
    </source>
</evidence>
<reference evidence="8" key="1">
    <citation type="submission" date="2023-06" db="EMBL/GenBank/DDBJ databases">
        <title>Sysu t00039.</title>
        <authorList>
            <person name="Gao L."/>
            <person name="Fang B.-Z."/>
            <person name="Li W.-J."/>
        </authorList>
    </citation>
    <scope>NUCLEOTIDE SEQUENCE</scope>
    <source>
        <strain evidence="8">SYSU T00039</strain>
    </source>
</reference>
<accession>A0AAW7M8Q7</accession>
<dbReference type="AlphaFoldDB" id="A0AAW7M8Q7"/>
<comment type="caution">
    <text evidence="8">The sequence shown here is derived from an EMBL/GenBank/DDBJ whole genome shotgun (WGS) entry which is preliminary data.</text>
</comment>
<feature type="transmembrane region" description="Helical" evidence="6">
    <location>
        <begin position="78"/>
        <end position="99"/>
    </location>
</feature>
<dbReference type="Pfam" id="PF07690">
    <property type="entry name" value="MFS_1"/>
    <property type="match status" value="1"/>
</dbReference>
<dbReference type="PANTHER" id="PTHR23542:SF1">
    <property type="entry name" value="MAJOR FACILITATOR SUPERFAMILY (MFS) PROFILE DOMAIN-CONTAINING PROTEIN"/>
    <property type="match status" value="1"/>
</dbReference>
<dbReference type="SUPFAM" id="SSF103473">
    <property type="entry name" value="MFS general substrate transporter"/>
    <property type="match status" value="1"/>
</dbReference>
<dbReference type="Gene3D" id="1.20.1250.20">
    <property type="entry name" value="MFS general substrate transporter like domains"/>
    <property type="match status" value="2"/>
</dbReference>
<evidence type="ECO:0000256" key="4">
    <source>
        <dbReference type="ARBA" id="ARBA00023136"/>
    </source>
</evidence>
<organism evidence="8 9">
    <name type="scientific">Demequina lignilytica</name>
    <dbReference type="NCBI Taxonomy" id="3051663"/>
    <lineage>
        <taxon>Bacteria</taxon>
        <taxon>Bacillati</taxon>
        <taxon>Actinomycetota</taxon>
        <taxon>Actinomycetes</taxon>
        <taxon>Micrococcales</taxon>
        <taxon>Demequinaceae</taxon>
        <taxon>Demequina</taxon>
    </lineage>
</organism>
<dbReference type="InterPro" id="IPR020846">
    <property type="entry name" value="MFS_dom"/>
</dbReference>
<feature type="transmembrane region" description="Helical" evidence="6">
    <location>
        <begin position="250"/>
        <end position="268"/>
    </location>
</feature>
<feature type="transmembrane region" description="Helical" evidence="6">
    <location>
        <begin position="45"/>
        <end position="66"/>
    </location>
</feature>
<feature type="transmembrane region" description="Helical" evidence="6">
    <location>
        <begin position="368"/>
        <end position="389"/>
    </location>
</feature>
<evidence type="ECO:0000256" key="2">
    <source>
        <dbReference type="ARBA" id="ARBA00022692"/>
    </source>
</evidence>
<keyword evidence="2 6" id="KW-0812">Transmembrane</keyword>
<evidence type="ECO:0000256" key="1">
    <source>
        <dbReference type="ARBA" id="ARBA00004651"/>
    </source>
</evidence>
<gene>
    <name evidence="8" type="ORF">QQX10_05475</name>
</gene>
<evidence type="ECO:0000313" key="8">
    <source>
        <dbReference type="EMBL" id="MDN4487616.1"/>
    </source>
</evidence>
<dbReference type="RefSeq" id="WP_301118952.1">
    <property type="nucleotide sequence ID" value="NZ_JAUHPX010000003.1"/>
</dbReference>
<feature type="transmembrane region" description="Helical" evidence="6">
    <location>
        <begin position="338"/>
        <end position="356"/>
    </location>
</feature>
<feature type="domain" description="Major facilitator superfamily (MFS) profile" evidence="7">
    <location>
        <begin position="209"/>
        <end position="427"/>
    </location>
</feature>
<dbReference type="Proteomes" id="UP001172737">
    <property type="component" value="Unassembled WGS sequence"/>
</dbReference>
<keyword evidence="9" id="KW-1185">Reference proteome</keyword>
<evidence type="ECO:0000256" key="5">
    <source>
        <dbReference type="SAM" id="MobiDB-lite"/>
    </source>
</evidence>